<dbReference type="STRING" id="1858805.M5FUI7"/>
<dbReference type="OMA" id="MHADHVM"/>
<accession>M5FUI7</accession>
<dbReference type="SUPFAM" id="SSF56281">
    <property type="entry name" value="Metallo-hydrolase/oxidoreductase"/>
    <property type="match status" value="1"/>
</dbReference>
<sequence length="351" mass="38033">MPSPFAVTFLGTSAGSGPSHTRNTSSILLNLNGSMSLVDCAEGTQRQLLQSGQRVWGKIDRIYVTHMHLDHISGIAPFLSNMMSTLAKPPGVNIDYTKPRIQFFAPPGLRLLLRTQLSLSQTVLDGKYAVHELLLPSEQPSAPCDSECLHPSEACGLNIVADSDGTWRNIDVFGGVNVSAARITHRVASLGYYFCEPPQPLPIPQEYLTALDANADALAEQGIKNPRALLKHITKDTQVISLPDGTTLRPPEQAVEGRRLLILGDCSDATGCLPLLDREKGVDPFMGGDRTTAEKMREKAISRGHSTPDMAGACAKMCGARRLFMNHFGLSLTMLDPVPGMWRFGLDRSSG</sequence>
<dbReference type="PANTHER" id="PTHR46018:SF2">
    <property type="entry name" value="ZINC PHOSPHODIESTERASE ELAC PROTEIN 1"/>
    <property type="match status" value="1"/>
</dbReference>
<dbReference type="GeneID" id="63686369"/>
<keyword evidence="2" id="KW-1185">Reference proteome</keyword>
<dbReference type="HOGENOM" id="CLU_031317_2_2_1"/>
<dbReference type="InterPro" id="IPR036866">
    <property type="entry name" value="RibonucZ/Hydroxyglut_hydro"/>
</dbReference>
<evidence type="ECO:0000313" key="2">
    <source>
        <dbReference type="Proteomes" id="UP000030653"/>
    </source>
</evidence>
<protein>
    <submittedName>
        <fullName evidence="1">Uncharacterized protein</fullName>
    </submittedName>
</protein>
<reference evidence="1 2" key="1">
    <citation type="journal article" date="2012" name="Science">
        <title>The Paleozoic origin of enzymatic lignin decomposition reconstructed from 31 fungal genomes.</title>
        <authorList>
            <person name="Floudas D."/>
            <person name="Binder M."/>
            <person name="Riley R."/>
            <person name="Barry K."/>
            <person name="Blanchette R.A."/>
            <person name="Henrissat B."/>
            <person name="Martinez A.T."/>
            <person name="Otillar R."/>
            <person name="Spatafora J.W."/>
            <person name="Yadav J.S."/>
            <person name="Aerts A."/>
            <person name="Benoit I."/>
            <person name="Boyd A."/>
            <person name="Carlson A."/>
            <person name="Copeland A."/>
            <person name="Coutinho P.M."/>
            <person name="de Vries R.P."/>
            <person name="Ferreira P."/>
            <person name="Findley K."/>
            <person name="Foster B."/>
            <person name="Gaskell J."/>
            <person name="Glotzer D."/>
            <person name="Gorecki P."/>
            <person name="Heitman J."/>
            <person name="Hesse C."/>
            <person name="Hori C."/>
            <person name="Igarashi K."/>
            <person name="Jurgens J.A."/>
            <person name="Kallen N."/>
            <person name="Kersten P."/>
            <person name="Kohler A."/>
            <person name="Kuees U."/>
            <person name="Kumar T.K.A."/>
            <person name="Kuo A."/>
            <person name="LaButti K."/>
            <person name="Larrondo L.F."/>
            <person name="Lindquist E."/>
            <person name="Ling A."/>
            <person name="Lombard V."/>
            <person name="Lucas S."/>
            <person name="Lundell T."/>
            <person name="Martin R."/>
            <person name="McLaughlin D.J."/>
            <person name="Morgenstern I."/>
            <person name="Morin E."/>
            <person name="Murat C."/>
            <person name="Nagy L.G."/>
            <person name="Nolan M."/>
            <person name="Ohm R.A."/>
            <person name="Patyshakuliyeva A."/>
            <person name="Rokas A."/>
            <person name="Ruiz-Duenas F.J."/>
            <person name="Sabat G."/>
            <person name="Salamov A."/>
            <person name="Samejima M."/>
            <person name="Schmutz J."/>
            <person name="Slot J.C."/>
            <person name="St John F."/>
            <person name="Stenlid J."/>
            <person name="Sun H."/>
            <person name="Sun S."/>
            <person name="Syed K."/>
            <person name="Tsang A."/>
            <person name="Wiebenga A."/>
            <person name="Young D."/>
            <person name="Pisabarro A."/>
            <person name="Eastwood D.C."/>
            <person name="Martin F."/>
            <person name="Cullen D."/>
            <person name="Grigoriev I.V."/>
            <person name="Hibbett D.S."/>
        </authorList>
    </citation>
    <scope>NUCLEOTIDE SEQUENCE [LARGE SCALE GENOMIC DNA]</scope>
    <source>
        <strain evidence="1 2">DJM-731 SS1</strain>
    </source>
</reference>
<gene>
    <name evidence="1" type="ORF">DACRYDRAFT_17770</name>
</gene>
<name>M5FUI7_DACPD</name>
<dbReference type="GO" id="GO:0005634">
    <property type="term" value="C:nucleus"/>
    <property type="evidence" value="ECO:0007669"/>
    <property type="project" value="TreeGrafter"/>
</dbReference>
<proteinExistence type="predicted"/>
<organism evidence="1 2">
    <name type="scientific">Dacryopinax primogenitus (strain DJM 731)</name>
    <name type="common">Brown rot fungus</name>
    <dbReference type="NCBI Taxonomy" id="1858805"/>
    <lineage>
        <taxon>Eukaryota</taxon>
        <taxon>Fungi</taxon>
        <taxon>Dikarya</taxon>
        <taxon>Basidiomycota</taxon>
        <taxon>Agaricomycotina</taxon>
        <taxon>Dacrymycetes</taxon>
        <taxon>Dacrymycetales</taxon>
        <taxon>Dacrymycetaceae</taxon>
        <taxon>Dacryopinax</taxon>
    </lineage>
</organism>
<dbReference type="PANTHER" id="PTHR46018">
    <property type="entry name" value="ZINC PHOSPHODIESTERASE ELAC PROTEIN 1"/>
    <property type="match status" value="1"/>
</dbReference>
<dbReference type="AlphaFoldDB" id="M5FUI7"/>
<dbReference type="Gene3D" id="3.60.15.10">
    <property type="entry name" value="Ribonuclease Z/Hydroxyacylglutathione hydrolase-like"/>
    <property type="match status" value="1"/>
</dbReference>
<dbReference type="RefSeq" id="XP_040626037.1">
    <property type="nucleotide sequence ID" value="XM_040771307.1"/>
</dbReference>
<evidence type="ECO:0000313" key="1">
    <source>
        <dbReference type="EMBL" id="EJT99139.1"/>
    </source>
</evidence>
<dbReference type="Proteomes" id="UP000030653">
    <property type="component" value="Unassembled WGS sequence"/>
</dbReference>
<dbReference type="EMBL" id="JH795871">
    <property type="protein sequence ID" value="EJT99139.1"/>
    <property type="molecule type" value="Genomic_DNA"/>
</dbReference>
<dbReference type="Pfam" id="PF23023">
    <property type="entry name" value="Anti-Pycsar_Apyc1"/>
    <property type="match status" value="1"/>
</dbReference>
<dbReference type="GO" id="GO:0042781">
    <property type="term" value="F:3'-tRNA processing endoribonuclease activity"/>
    <property type="evidence" value="ECO:0007669"/>
    <property type="project" value="TreeGrafter"/>
</dbReference>
<dbReference type="OrthoDB" id="527344at2759"/>